<gene>
    <name evidence="1" type="ORF">RCL2_000203200</name>
</gene>
<evidence type="ECO:0000313" key="1">
    <source>
        <dbReference type="EMBL" id="GES74560.1"/>
    </source>
</evidence>
<dbReference type="AlphaFoldDB" id="A0A8H3KUS8"/>
<evidence type="ECO:0000313" key="2">
    <source>
        <dbReference type="Proteomes" id="UP000615446"/>
    </source>
</evidence>
<proteinExistence type="predicted"/>
<protein>
    <submittedName>
        <fullName evidence="1">Ribonuclease H-like domain-containing protein</fullName>
    </submittedName>
</protein>
<accession>A0A8H3KUS8</accession>
<dbReference type="EMBL" id="BLAL01000012">
    <property type="protein sequence ID" value="GES74560.1"/>
    <property type="molecule type" value="Genomic_DNA"/>
</dbReference>
<organism evidence="1 2">
    <name type="scientific">Rhizophagus clarus</name>
    <dbReference type="NCBI Taxonomy" id="94130"/>
    <lineage>
        <taxon>Eukaryota</taxon>
        <taxon>Fungi</taxon>
        <taxon>Fungi incertae sedis</taxon>
        <taxon>Mucoromycota</taxon>
        <taxon>Glomeromycotina</taxon>
        <taxon>Glomeromycetes</taxon>
        <taxon>Glomerales</taxon>
        <taxon>Glomeraceae</taxon>
        <taxon>Rhizophagus</taxon>
    </lineage>
</organism>
<reference evidence="1" key="1">
    <citation type="submission" date="2019-10" db="EMBL/GenBank/DDBJ databases">
        <title>Conservation and host-specific expression of non-tandemly repeated heterogenous ribosome RNA gene in arbuscular mycorrhizal fungi.</title>
        <authorList>
            <person name="Maeda T."/>
            <person name="Kobayashi Y."/>
            <person name="Nakagawa T."/>
            <person name="Ezawa T."/>
            <person name="Yamaguchi K."/>
            <person name="Bino T."/>
            <person name="Nishimoto Y."/>
            <person name="Shigenobu S."/>
            <person name="Kawaguchi M."/>
        </authorList>
    </citation>
    <scope>NUCLEOTIDE SEQUENCE</scope>
    <source>
        <strain evidence="1">HR1</strain>
    </source>
</reference>
<sequence length="291" mass="33382">MRLNPAYIPPSRTTLSGRILKEEALKDITKINKIFEQSENLTLSIDDGQVRLIIQFTILSSHVANKELDDGLRNMKISGGGLQSYRPMDCILKLEARTATLKFIIAASKNLIMMHIYFSFSIPGYGLKDSVNIGRLMDHGHRGNNSCLSLTQLRQFKLPFNLDYDSKTETPLSWWLTYEESTEMLLVSLAVKMFSITPSEAGCKRNFQFLMKWLFMEKKLHQKICDIARKFQLFDEFGELESSDRAPRSTSLNISPENSVPDNIEYGVDDLVLRFLNEEHRKCINQINSTQ</sequence>
<dbReference type="OrthoDB" id="10436872at2759"/>
<dbReference type="Proteomes" id="UP000615446">
    <property type="component" value="Unassembled WGS sequence"/>
</dbReference>
<comment type="caution">
    <text evidence="1">The sequence shown here is derived from an EMBL/GenBank/DDBJ whole genome shotgun (WGS) entry which is preliminary data.</text>
</comment>
<name>A0A8H3KUS8_9GLOM</name>